<sequence length="145" mass="17243">MREHPIYKGYFLTEDGRIYSNKRNPLKLITPQKNYRGYYYIDLYDSKTKCRKYMHRLVAETYIPNPNNLPQVNHIDEDKSNNHVDNLEWVTNQHNAEHSHAKCYKIKTPIGDIIEVYNLRKFCRENNINTGPLYTIGKTKGYCIV</sequence>
<protein>
    <submittedName>
        <fullName evidence="2">HNH endonuclease</fullName>
    </submittedName>
</protein>
<dbReference type="Gene3D" id="3.90.75.20">
    <property type="match status" value="1"/>
</dbReference>
<dbReference type="Proteomes" id="UP000664915">
    <property type="component" value="Segment"/>
</dbReference>
<keyword evidence="2" id="KW-0540">Nuclease</keyword>
<evidence type="ECO:0000259" key="1">
    <source>
        <dbReference type="Pfam" id="PF13392"/>
    </source>
</evidence>
<reference evidence="2" key="1">
    <citation type="submission" date="2020-09" db="EMBL/GenBank/DDBJ databases">
        <authorList>
            <person name="Zhang D."/>
            <person name="Hatherill J.R."/>
            <person name="Ramirez J.F."/>
            <person name="Edinger B."/>
            <person name="Balarin R."/>
            <person name="Sullivan A."/>
            <person name="Humpal K.M."/>
            <person name="Guseva A."/>
            <person name="Butela K.A."/>
            <person name="Garlena R.A."/>
            <person name="Russell D.A."/>
            <person name="Pope W.H."/>
            <person name="Jacobs-Sera D."/>
            <person name="Hatfull G.F."/>
        </authorList>
    </citation>
    <scope>NUCLEOTIDE SEQUENCE</scope>
</reference>
<dbReference type="RefSeq" id="YP_010670155.1">
    <property type="nucleotide sequence ID" value="NC_070963.1"/>
</dbReference>
<dbReference type="KEGG" id="vg:77946350"/>
<evidence type="ECO:0000313" key="3">
    <source>
        <dbReference type="Proteomes" id="UP000664915"/>
    </source>
</evidence>
<keyword evidence="3" id="KW-1185">Reference proteome</keyword>
<proteinExistence type="predicted"/>
<dbReference type="SUPFAM" id="SSF54060">
    <property type="entry name" value="His-Me finger endonucleases"/>
    <property type="match status" value="1"/>
</dbReference>
<dbReference type="InterPro" id="IPR044925">
    <property type="entry name" value="His-Me_finger_sf"/>
</dbReference>
<organism evidence="2 3">
    <name type="scientific">Synechococcus phage S-SRM01</name>
    <dbReference type="NCBI Taxonomy" id="2781608"/>
    <lineage>
        <taxon>Viruses</taxon>
        <taxon>Duplodnaviria</taxon>
        <taxon>Heunggongvirae</taxon>
        <taxon>Uroviricota</taxon>
        <taxon>Caudoviricetes</taxon>
        <taxon>Pantevenvirales</taxon>
        <taxon>Kyanoviridae</taxon>
        <taxon>Serangoonvirus</taxon>
        <taxon>Serangoonvirus essarone</taxon>
    </lineage>
</organism>
<dbReference type="EMBL" id="MW015081">
    <property type="protein sequence ID" value="QPX48145.1"/>
    <property type="molecule type" value="Genomic_DNA"/>
</dbReference>
<dbReference type="Pfam" id="PF13392">
    <property type="entry name" value="HNH_3"/>
    <property type="match status" value="1"/>
</dbReference>
<keyword evidence="2" id="KW-0378">Hydrolase</keyword>
<keyword evidence="2" id="KW-0255">Endonuclease</keyword>
<dbReference type="GeneID" id="77946350"/>
<dbReference type="GO" id="GO:0004519">
    <property type="term" value="F:endonuclease activity"/>
    <property type="evidence" value="ECO:0007669"/>
    <property type="project" value="UniProtKB-KW"/>
</dbReference>
<name>A0A879R421_9CAUD</name>
<dbReference type="InterPro" id="IPR003615">
    <property type="entry name" value="HNH_nuc"/>
</dbReference>
<accession>A0A879R421</accession>
<feature type="domain" description="HNH nuclease" evidence="1">
    <location>
        <begin position="52"/>
        <end position="96"/>
    </location>
</feature>
<evidence type="ECO:0000313" key="2">
    <source>
        <dbReference type="EMBL" id="QPX48145.1"/>
    </source>
</evidence>